<keyword evidence="4 6" id="KW-0472">Membrane</keyword>
<dbReference type="GO" id="GO:0030317">
    <property type="term" value="P:flagellated sperm motility"/>
    <property type="evidence" value="ECO:0007669"/>
    <property type="project" value="InterPro"/>
</dbReference>
<keyword evidence="9" id="KW-1185">Reference proteome</keyword>
<keyword evidence="3 6" id="KW-1133">Transmembrane helix</keyword>
<evidence type="ECO:0000313" key="9">
    <source>
        <dbReference type="Proteomes" id="UP000694398"/>
    </source>
</evidence>
<evidence type="ECO:0000256" key="4">
    <source>
        <dbReference type="ARBA" id="ARBA00023136"/>
    </source>
</evidence>
<dbReference type="PANTHER" id="PTHR47077:SF1">
    <property type="entry name" value="CATION CHANNEL SPERM-ASSOCIATED PROTEIN 4"/>
    <property type="match status" value="1"/>
</dbReference>
<dbReference type="Gene3D" id="1.10.287.70">
    <property type="match status" value="1"/>
</dbReference>
<dbReference type="InterPro" id="IPR005821">
    <property type="entry name" value="Ion_trans_dom"/>
</dbReference>
<reference evidence="8" key="2">
    <citation type="submission" date="2025-09" db="UniProtKB">
        <authorList>
            <consortium name="Ensembl"/>
        </authorList>
    </citation>
    <scope>IDENTIFICATION</scope>
</reference>
<feature type="transmembrane region" description="Helical" evidence="6">
    <location>
        <begin position="234"/>
        <end position="255"/>
    </location>
</feature>
<proteinExistence type="predicted"/>
<name>A0A8C2YRD8_CHILA</name>
<comment type="subcellular location">
    <subcellularLocation>
        <location evidence="1">Membrane</location>
        <topology evidence="1">Multi-pass membrane protein</topology>
    </subcellularLocation>
</comment>
<evidence type="ECO:0000259" key="7">
    <source>
        <dbReference type="Pfam" id="PF00520"/>
    </source>
</evidence>
<dbReference type="GO" id="GO:0097228">
    <property type="term" value="C:sperm principal piece"/>
    <property type="evidence" value="ECO:0007669"/>
    <property type="project" value="TreeGrafter"/>
</dbReference>
<dbReference type="GO" id="GO:0006814">
    <property type="term" value="P:sodium ion transport"/>
    <property type="evidence" value="ECO:0007669"/>
    <property type="project" value="TreeGrafter"/>
</dbReference>
<keyword evidence="2 6" id="KW-0812">Transmembrane</keyword>
<dbReference type="AlphaFoldDB" id="A0A8C2YRD8"/>
<feature type="transmembrane region" description="Helical" evidence="6">
    <location>
        <begin position="179"/>
        <end position="200"/>
    </location>
</feature>
<dbReference type="GO" id="GO:0005245">
    <property type="term" value="F:voltage-gated calcium channel activity"/>
    <property type="evidence" value="ECO:0007669"/>
    <property type="project" value="TreeGrafter"/>
</dbReference>
<dbReference type="Gene3D" id="1.20.120.350">
    <property type="entry name" value="Voltage-gated potassium channels. Chain C"/>
    <property type="match status" value="1"/>
</dbReference>
<dbReference type="InterPro" id="IPR028744">
    <property type="entry name" value="CatSper4"/>
</dbReference>
<organism evidence="8 9">
    <name type="scientific">Chinchilla lanigera</name>
    <name type="common">Long-tailed chinchilla</name>
    <name type="synonym">Chinchilla villidera</name>
    <dbReference type="NCBI Taxonomy" id="34839"/>
    <lineage>
        <taxon>Eukaryota</taxon>
        <taxon>Metazoa</taxon>
        <taxon>Chordata</taxon>
        <taxon>Craniata</taxon>
        <taxon>Vertebrata</taxon>
        <taxon>Euteleostomi</taxon>
        <taxon>Mammalia</taxon>
        <taxon>Eutheria</taxon>
        <taxon>Euarchontoglires</taxon>
        <taxon>Glires</taxon>
        <taxon>Rodentia</taxon>
        <taxon>Hystricomorpha</taxon>
        <taxon>Chinchillidae</taxon>
        <taxon>Chinchilla</taxon>
    </lineage>
</organism>
<feature type="transmembrane region" description="Helical" evidence="6">
    <location>
        <begin position="261"/>
        <end position="283"/>
    </location>
</feature>
<reference evidence="8" key="1">
    <citation type="submission" date="2025-08" db="UniProtKB">
        <authorList>
            <consortium name="Ensembl"/>
        </authorList>
    </citation>
    <scope>IDENTIFICATION</scope>
</reference>
<protein>
    <recommendedName>
        <fullName evidence="7">Ion transport domain-containing protein</fullName>
    </recommendedName>
</protein>
<dbReference type="InterPro" id="IPR027359">
    <property type="entry name" value="Volt_channel_dom_sf"/>
</dbReference>
<sequence>MRRTKTTWSKVSFRRRRKSNSDLVAARHRFRQVKHEHPSRGPRPGSPWSCHQRVGRGRGGTKGCSFLQSTMHHHFSRPQEQVLINRQDVVNKKDSWDKQEFIRMSIQYMLQHPAFQLLLAVLLVTNAITIALRTNSLLDQKHYELFSIIDNVVLTTLICEVLLRWLSGFWIFWKDGWNILNFFIVCMLILGVLNVINVSITYCLRVLRLVHVCMAVEPLARIIRVILQAGPGMAQIGVLILFVMLVFALLGVTLFGEFVPIHFGNLGVALYTLFVCLTQDGWVDIYSDFRIKRRDYALETGGAIYFAIFIIIGGIIGMNLLVTVVIRNLEQIMTQELEQQQHQKTFSETGAEKEDWSHELPLLHCALARMEKADLHQEPLVGSPMSNLSENMLDNFCLVLEAIEENLTQYKKIREELDNIVQKVRAIPFNQEQVEELMRRPLSMTLMESGSSIDLQNIAKQQDLFSALVSRAKVYESVTNTALSKHKISL</sequence>
<dbReference type="GO" id="GO:0036128">
    <property type="term" value="C:CatSper complex"/>
    <property type="evidence" value="ECO:0007669"/>
    <property type="project" value="InterPro"/>
</dbReference>
<accession>A0A8C2YRD8</accession>
<feature type="transmembrane region" description="Helical" evidence="6">
    <location>
        <begin position="304"/>
        <end position="326"/>
    </location>
</feature>
<gene>
    <name evidence="8" type="primary">Catsper4</name>
</gene>
<dbReference type="Pfam" id="PF00520">
    <property type="entry name" value="Ion_trans"/>
    <property type="match status" value="1"/>
</dbReference>
<feature type="transmembrane region" description="Helical" evidence="6">
    <location>
        <begin position="152"/>
        <end position="172"/>
    </location>
</feature>
<dbReference type="PANTHER" id="PTHR47077">
    <property type="entry name" value="ION_TRANS DOMAIN-CONTAINING PROTEIN"/>
    <property type="match status" value="1"/>
</dbReference>
<feature type="transmembrane region" description="Helical" evidence="6">
    <location>
        <begin position="113"/>
        <end position="132"/>
    </location>
</feature>
<feature type="region of interest" description="Disordered" evidence="5">
    <location>
        <begin position="32"/>
        <end position="56"/>
    </location>
</feature>
<dbReference type="GeneTree" id="ENSGT00940000161879"/>
<evidence type="ECO:0000256" key="1">
    <source>
        <dbReference type="ARBA" id="ARBA00004141"/>
    </source>
</evidence>
<evidence type="ECO:0000256" key="5">
    <source>
        <dbReference type="SAM" id="MobiDB-lite"/>
    </source>
</evidence>
<dbReference type="GO" id="GO:0048240">
    <property type="term" value="P:sperm capacitation"/>
    <property type="evidence" value="ECO:0007669"/>
    <property type="project" value="TreeGrafter"/>
</dbReference>
<dbReference type="SUPFAM" id="SSF81324">
    <property type="entry name" value="Voltage-gated potassium channels"/>
    <property type="match status" value="1"/>
</dbReference>
<evidence type="ECO:0000256" key="3">
    <source>
        <dbReference type="ARBA" id="ARBA00022989"/>
    </source>
</evidence>
<dbReference type="OMA" id="CELLLGW"/>
<dbReference type="Ensembl" id="ENSCLAT00000017867.1">
    <property type="protein sequence ID" value="ENSCLAP00000017692.1"/>
    <property type="gene ID" value="ENSCLAG00000012133.1"/>
</dbReference>
<evidence type="ECO:0000256" key="2">
    <source>
        <dbReference type="ARBA" id="ARBA00022692"/>
    </source>
</evidence>
<feature type="domain" description="Ion transport" evidence="7">
    <location>
        <begin position="112"/>
        <end position="334"/>
    </location>
</feature>
<dbReference type="Proteomes" id="UP000694398">
    <property type="component" value="Unassembled WGS sequence"/>
</dbReference>
<dbReference type="GO" id="GO:0001669">
    <property type="term" value="C:acrosomal vesicle"/>
    <property type="evidence" value="ECO:0007669"/>
    <property type="project" value="TreeGrafter"/>
</dbReference>
<evidence type="ECO:0000256" key="6">
    <source>
        <dbReference type="SAM" id="Phobius"/>
    </source>
</evidence>
<evidence type="ECO:0000313" key="8">
    <source>
        <dbReference type="Ensembl" id="ENSCLAP00000017692.1"/>
    </source>
</evidence>
<dbReference type="GO" id="GO:0005227">
    <property type="term" value="F:calcium-activated cation channel activity"/>
    <property type="evidence" value="ECO:0007669"/>
    <property type="project" value="InterPro"/>
</dbReference>